<sequence>MGTTETNQSLEAIKKVLDKGFELSFKIDCSQCVASGGSCGFKQSSKAFVCYCKDQPHEHTCGKMGNGL</sequence>
<evidence type="ECO:0000256" key="1">
    <source>
        <dbReference type="ARBA" id="ARBA00004479"/>
    </source>
</evidence>
<dbReference type="STRING" id="81972.D7MK26"/>
<dbReference type="HOGENOM" id="CLU_2797427_0_0_1"/>
<dbReference type="AlphaFoldDB" id="D7MK26"/>
<evidence type="ECO:0000313" key="5">
    <source>
        <dbReference type="Proteomes" id="UP000008694"/>
    </source>
</evidence>
<keyword evidence="2" id="KW-0325">Glycoprotein</keyword>
<organism evidence="5">
    <name type="scientific">Arabidopsis lyrata subsp. lyrata</name>
    <name type="common">Lyre-leaved rock-cress</name>
    <dbReference type="NCBI Taxonomy" id="81972"/>
    <lineage>
        <taxon>Eukaryota</taxon>
        <taxon>Viridiplantae</taxon>
        <taxon>Streptophyta</taxon>
        <taxon>Embryophyta</taxon>
        <taxon>Tracheophyta</taxon>
        <taxon>Spermatophyta</taxon>
        <taxon>Magnoliopsida</taxon>
        <taxon>eudicotyledons</taxon>
        <taxon>Gunneridae</taxon>
        <taxon>Pentapetalae</taxon>
        <taxon>rosids</taxon>
        <taxon>malvids</taxon>
        <taxon>Brassicales</taxon>
        <taxon>Brassicaceae</taxon>
        <taxon>Camelineae</taxon>
        <taxon>Arabidopsis</taxon>
    </lineage>
</organism>
<evidence type="ECO:0000313" key="4">
    <source>
        <dbReference type="EMBL" id="EFH45056.1"/>
    </source>
</evidence>
<protein>
    <recommendedName>
        <fullName evidence="3">Wall-associated receptor kinase C-terminal domain-containing protein</fullName>
    </recommendedName>
</protein>
<proteinExistence type="predicted"/>
<dbReference type="Proteomes" id="UP000008694">
    <property type="component" value="Unassembled WGS sequence"/>
</dbReference>
<name>D7MK26_ARALL</name>
<accession>D7MK26</accession>
<gene>
    <name evidence="4" type="ORF">ARALYDRAFT_916535</name>
</gene>
<comment type="subcellular location">
    <subcellularLocation>
        <location evidence="1">Membrane</location>
        <topology evidence="1">Single-pass type I membrane protein</topology>
    </subcellularLocation>
</comment>
<dbReference type="GO" id="GO:0016020">
    <property type="term" value="C:membrane"/>
    <property type="evidence" value="ECO:0007669"/>
    <property type="project" value="UniProtKB-SubCell"/>
</dbReference>
<keyword evidence="5" id="KW-1185">Reference proteome</keyword>
<reference evidence="5" key="1">
    <citation type="journal article" date="2011" name="Nat. Genet.">
        <title>The Arabidopsis lyrata genome sequence and the basis of rapid genome size change.</title>
        <authorList>
            <person name="Hu T.T."/>
            <person name="Pattyn P."/>
            <person name="Bakker E.G."/>
            <person name="Cao J."/>
            <person name="Cheng J.-F."/>
            <person name="Clark R.M."/>
            <person name="Fahlgren N."/>
            <person name="Fawcett J.A."/>
            <person name="Grimwood J."/>
            <person name="Gundlach H."/>
            <person name="Haberer G."/>
            <person name="Hollister J.D."/>
            <person name="Ossowski S."/>
            <person name="Ottilar R.P."/>
            <person name="Salamov A.A."/>
            <person name="Schneeberger K."/>
            <person name="Spannagl M."/>
            <person name="Wang X."/>
            <person name="Yang L."/>
            <person name="Nasrallah M.E."/>
            <person name="Bergelson J."/>
            <person name="Carrington J.C."/>
            <person name="Gaut B.S."/>
            <person name="Schmutz J."/>
            <person name="Mayer K.F.X."/>
            <person name="Van de Peer Y."/>
            <person name="Grigoriev I.V."/>
            <person name="Nordborg M."/>
            <person name="Weigel D."/>
            <person name="Guo Y.-L."/>
        </authorList>
    </citation>
    <scope>NUCLEOTIDE SEQUENCE [LARGE SCALE GENOMIC DNA]</scope>
    <source>
        <strain evidence="5">cv. MN47</strain>
    </source>
</reference>
<evidence type="ECO:0000259" key="3">
    <source>
        <dbReference type="Pfam" id="PF14380"/>
    </source>
</evidence>
<dbReference type="Pfam" id="PF14380">
    <property type="entry name" value="WAK_assoc"/>
    <property type="match status" value="1"/>
</dbReference>
<dbReference type="InterPro" id="IPR032872">
    <property type="entry name" value="WAK_assoc_C"/>
</dbReference>
<dbReference type="EMBL" id="GL348719">
    <property type="protein sequence ID" value="EFH45056.1"/>
    <property type="molecule type" value="Genomic_DNA"/>
</dbReference>
<dbReference type="Gramene" id="scaffold_704277.1">
    <property type="protein sequence ID" value="scaffold_704277.1"/>
    <property type="gene ID" value="scaffold_704277.1"/>
</dbReference>
<feature type="domain" description="Wall-associated receptor kinase C-terminal" evidence="3">
    <location>
        <begin position="4"/>
        <end position="55"/>
    </location>
</feature>
<dbReference type="eggNOG" id="KOG1187">
    <property type="taxonomic scope" value="Eukaryota"/>
</dbReference>
<evidence type="ECO:0000256" key="2">
    <source>
        <dbReference type="ARBA" id="ARBA00023180"/>
    </source>
</evidence>